<keyword evidence="6" id="KW-0732">Signal</keyword>
<feature type="domain" description="Major facilitator superfamily (MFS) profile" evidence="7">
    <location>
        <begin position="10"/>
        <end position="395"/>
    </location>
</feature>
<keyword evidence="9" id="KW-1185">Reference proteome</keyword>
<evidence type="ECO:0000256" key="2">
    <source>
        <dbReference type="ARBA" id="ARBA00022692"/>
    </source>
</evidence>
<dbReference type="Proteomes" id="UP001470230">
    <property type="component" value="Unassembled WGS sequence"/>
</dbReference>
<reference evidence="8 9" key="1">
    <citation type="submission" date="2024-04" db="EMBL/GenBank/DDBJ databases">
        <title>Tritrichomonas musculus Genome.</title>
        <authorList>
            <person name="Alves-Ferreira E."/>
            <person name="Grigg M."/>
            <person name="Lorenzi H."/>
            <person name="Galac M."/>
        </authorList>
    </citation>
    <scope>NUCLEOTIDE SEQUENCE [LARGE SCALE GENOMIC DNA]</scope>
    <source>
        <strain evidence="8 9">EAF2021</strain>
    </source>
</reference>
<dbReference type="InterPro" id="IPR005828">
    <property type="entry name" value="MFS_sugar_transport-like"/>
</dbReference>
<dbReference type="PANTHER" id="PTHR48021:SF1">
    <property type="entry name" value="GH07001P-RELATED"/>
    <property type="match status" value="1"/>
</dbReference>
<comment type="caution">
    <text evidence="8">The sequence shown here is derived from an EMBL/GenBank/DDBJ whole genome shotgun (WGS) entry which is preliminary data.</text>
</comment>
<proteinExistence type="predicted"/>
<evidence type="ECO:0000256" key="6">
    <source>
        <dbReference type="SAM" id="SignalP"/>
    </source>
</evidence>
<feature type="transmembrane region" description="Helical" evidence="5">
    <location>
        <begin position="82"/>
        <end position="104"/>
    </location>
</feature>
<dbReference type="PRINTS" id="PR00171">
    <property type="entry name" value="SUGRTRNSPORT"/>
</dbReference>
<dbReference type="Gene3D" id="1.20.1250.20">
    <property type="entry name" value="MFS general substrate transporter like domains"/>
    <property type="match status" value="2"/>
</dbReference>
<evidence type="ECO:0000256" key="4">
    <source>
        <dbReference type="ARBA" id="ARBA00023136"/>
    </source>
</evidence>
<feature type="transmembrane region" description="Helical" evidence="5">
    <location>
        <begin position="252"/>
        <end position="270"/>
    </location>
</feature>
<evidence type="ECO:0000313" key="9">
    <source>
        <dbReference type="Proteomes" id="UP001470230"/>
    </source>
</evidence>
<feature type="transmembrane region" description="Helical" evidence="5">
    <location>
        <begin position="212"/>
        <end position="232"/>
    </location>
</feature>
<dbReference type="InterPro" id="IPR020846">
    <property type="entry name" value="MFS_dom"/>
</dbReference>
<protein>
    <submittedName>
        <fullName evidence="8">Glucose import</fullName>
    </submittedName>
</protein>
<feature type="transmembrane region" description="Helical" evidence="5">
    <location>
        <begin position="167"/>
        <end position="191"/>
    </location>
</feature>
<feature type="transmembrane region" description="Helical" evidence="5">
    <location>
        <begin position="301"/>
        <end position="328"/>
    </location>
</feature>
<name>A0ABR2H5E6_9EUKA</name>
<feature type="transmembrane region" description="Helical" evidence="5">
    <location>
        <begin position="140"/>
        <end position="161"/>
    </location>
</feature>
<dbReference type="EMBL" id="JAPFFF010000043">
    <property type="protein sequence ID" value="KAK8840987.1"/>
    <property type="molecule type" value="Genomic_DNA"/>
</dbReference>
<accession>A0ABR2H5E6</accession>
<dbReference type="SUPFAM" id="SSF103473">
    <property type="entry name" value="MFS general substrate transporter"/>
    <property type="match status" value="1"/>
</dbReference>
<evidence type="ECO:0000256" key="5">
    <source>
        <dbReference type="SAM" id="Phobius"/>
    </source>
</evidence>
<feature type="transmembrane region" description="Helical" evidence="5">
    <location>
        <begin position="277"/>
        <end position="295"/>
    </location>
</feature>
<organism evidence="8 9">
    <name type="scientific">Tritrichomonas musculus</name>
    <dbReference type="NCBI Taxonomy" id="1915356"/>
    <lineage>
        <taxon>Eukaryota</taxon>
        <taxon>Metamonada</taxon>
        <taxon>Parabasalia</taxon>
        <taxon>Tritrichomonadida</taxon>
        <taxon>Tritrichomonadidae</taxon>
        <taxon>Tritrichomonas</taxon>
    </lineage>
</organism>
<dbReference type="PROSITE" id="PS50850">
    <property type="entry name" value="MFS"/>
    <property type="match status" value="1"/>
</dbReference>
<feature type="transmembrane region" description="Helical" evidence="5">
    <location>
        <begin position="48"/>
        <end position="70"/>
    </location>
</feature>
<dbReference type="InterPro" id="IPR050549">
    <property type="entry name" value="MFS_Trehalose_Transporter"/>
</dbReference>
<dbReference type="InterPro" id="IPR036259">
    <property type="entry name" value="MFS_trans_sf"/>
</dbReference>
<feature type="chain" id="PRO_5046262719" evidence="6">
    <location>
        <begin position="27"/>
        <end position="425"/>
    </location>
</feature>
<evidence type="ECO:0000256" key="3">
    <source>
        <dbReference type="ARBA" id="ARBA00022989"/>
    </source>
</evidence>
<keyword evidence="4 5" id="KW-0472">Membrane</keyword>
<keyword evidence="3 5" id="KW-1133">Transmembrane helix</keyword>
<evidence type="ECO:0000256" key="1">
    <source>
        <dbReference type="ARBA" id="ARBA00004141"/>
    </source>
</evidence>
<evidence type="ECO:0000313" key="8">
    <source>
        <dbReference type="EMBL" id="KAK8840987.1"/>
    </source>
</evidence>
<dbReference type="Pfam" id="PF00083">
    <property type="entry name" value="Sugar_tr"/>
    <property type="match status" value="2"/>
</dbReference>
<gene>
    <name evidence="8" type="ORF">M9Y10_027823</name>
</gene>
<keyword evidence="2 5" id="KW-0812">Transmembrane</keyword>
<evidence type="ECO:0000259" key="7">
    <source>
        <dbReference type="PROSITE" id="PS50850"/>
    </source>
</evidence>
<feature type="signal peptide" evidence="6">
    <location>
        <begin position="1"/>
        <end position="26"/>
    </location>
</feature>
<comment type="subcellular location">
    <subcellularLocation>
        <location evidence="1">Membrane</location>
        <topology evidence="1">Multi-pass membrane protein</topology>
    </subcellularLocation>
</comment>
<dbReference type="PANTHER" id="PTHR48021">
    <property type="match status" value="1"/>
</dbReference>
<feature type="transmembrane region" description="Helical" evidence="5">
    <location>
        <begin position="367"/>
        <end position="391"/>
    </location>
</feature>
<sequence length="425" mass="47120">MGLCSISLLHAFVICLGSMLMGHVGAYTSPTGQKIREEHHLSDQDFKWSFYCSISFLAAAFGPFVSKFLLNIFKGKRKNTMFVIGAISVVAWLLNCLTKINIYAGWMARALLGITVGSFSSVTAMFLVEIAPKGLSGFYGSLNTIAVFFAQSIISFLGPFVDYIEYNYLSAAVSAALCISIWFIPESPLVASSPINEAPKKVPICRKRHSKGLFIGITIMFLQQFSGINGILANLTDIFREAGLDLNPNYQSGISLIILLFGNILGSFMIDKIGQRNQWFITTSLSFIGCFMMALNDKFKWSNILPLICIFTYNFGFGLGLGSIPWFLVFDLFDEQVREIGNTICVVSNWSFAFIIVMLFPSMKESLGMFGVMMLFAAVCFIAIIFGIFFVHNAIKNEGEEVENLDSAESSYADFSLNNEDKPNQ</sequence>
<feature type="transmembrane region" description="Helical" evidence="5">
    <location>
        <begin position="340"/>
        <end position="361"/>
    </location>
</feature>
<feature type="transmembrane region" description="Helical" evidence="5">
    <location>
        <begin position="110"/>
        <end position="128"/>
    </location>
</feature>
<dbReference type="InterPro" id="IPR003663">
    <property type="entry name" value="Sugar/inositol_transpt"/>
</dbReference>